<dbReference type="EMBL" id="CP067099">
    <property type="protein sequence ID" value="QQO62528.1"/>
    <property type="molecule type" value="Genomic_DNA"/>
</dbReference>
<proteinExistence type="predicted"/>
<dbReference type="GeneID" id="92277157"/>
<accession>A0ABX7AF05</accession>
<organism evidence="1 2">
    <name type="scientific">Providencia manganoxydans</name>
    <dbReference type="NCBI Taxonomy" id="2923283"/>
    <lineage>
        <taxon>Bacteria</taxon>
        <taxon>Pseudomonadati</taxon>
        <taxon>Pseudomonadota</taxon>
        <taxon>Gammaproteobacteria</taxon>
        <taxon>Enterobacterales</taxon>
        <taxon>Morganellaceae</taxon>
        <taxon>Providencia</taxon>
    </lineage>
</organism>
<protein>
    <submittedName>
        <fullName evidence="1">Uncharacterized protein</fullName>
    </submittedName>
</protein>
<dbReference type="RefSeq" id="WP_337979701.1">
    <property type="nucleotide sequence ID" value="NZ_CP067099.1"/>
</dbReference>
<name>A0ABX7AF05_9GAMM</name>
<reference evidence="2" key="1">
    <citation type="submission" date="2021-01" db="EMBL/GenBank/DDBJ databases">
        <title>Providencia vermicola LLDRA6, a soil-borne Mn(II)-oxidizing bacterium, exploits a strategy of superoxide production coupled to hydrogen peroxide consumption to generate Mn oxides, as revealed by transcriptional up-regulation of genes for phenylacetic acid catabolism.</title>
        <authorList>
            <person name="Chen S."/>
            <person name="Ding Z."/>
            <person name="Chen J."/>
            <person name="Luo J."/>
            <person name="Ruan X."/>
            <person name="Li Z."/>
            <person name="Liao F."/>
            <person name="He J."/>
            <person name="Li D."/>
        </authorList>
    </citation>
    <scope>NUCLEOTIDE SEQUENCE [LARGE SCALE GENOMIC DNA]</scope>
    <source>
        <strain evidence="2">LLDRA6</strain>
    </source>
</reference>
<gene>
    <name evidence="1" type="ORF">JI723_00545</name>
</gene>
<keyword evidence="2" id="KW-1185">Reference proteome</keyword>
<evidence type="ECO:0000313" key="2">
    <source>
        <dbReference type="Proteomes" id="UP000596157"/>
    </source>
</evidence>
<sequence length="154" mass="18183">MMENHKEITFDELNNELLPVIGGTIELLNFVGFSEKDCFKIIKKVDGWESKTDIDLLMGIEPEKYLSNDVIVLNDMLFYDKFALLVQLEKIKVFLLDYFSEYHESFFNGDVLFISILNKKLLQFNHDGYLIIYDLPIKLIEKGFDKYMKSKYKL</sequence>
<dbReference type="Proteomes" id="UP000596157">
    <property type="component" value="Chromosome"/>
</dbReference>
<evidence type="ECO:0000313" key="1">
    <source>
        <dbReference type="EMBL" id="QQO62528.1"/>
    </source>
</evidence>